<evidence type="ECO:0000313" key="3">
    <source>
        <dbReference type="EMBL" id="OLQ09739.1"/>
    </source>
</evidence>
<gene>
    <name evidence="3" type="ORF">AK812_SmicGene6637</name>
</gene>
<dbReference type="AlphaFoldDB" id="A0A1Q9EQN3"/>
<reference evidence="3 4" key="1">
    <citation type="submission" date="2016-02" db="EMBL/GenBank/DDBJ databases">
        <title>Genome analysis of coral dinoflagellate symbionts highlights evolutionary adaptations to a symbiotic lifestyle.</title>
        <authorList>
            <person name="Aranda M."/>
            <person name="Li Y."/>
            <person name="Liew Y.J."/>
            <person name="Baumgarten S."/>
            <person name="Simakov O."/>
            <person name="Wilson M."/>
            <person name="Piel J."/>
            <person name="Ashoor H."/>
            <person name="Bougouffa S."/>
            <person name="Bajic V.B."/>
            <person name="Ryu T."/>
            <person name="Ravasi T."/>
            <person name="Bayer T."/>
            <person name="Micklem G."/>
            <person name="Kim H."/>
            <person name="Bhak J."/>
            <person name="Lajeunesse T.C."/>
            <person name="Voolstra C.R."/>
        </authorList>
    </citation>
    <scope>NUCLEOTIDE SEQUENCE [LARGE SCALE GENOMIC DNA]</scope>
    <source>
        <strain evidence="3 4">CCMP2467</strain>
    </source>
</reference>
<keyword evidence="2" id="KW-1133">Transmembrane helix</keyword>
<feature type="region of interest" description="Disordered" evidence="1">
    <location>
        <begin position="131"/>
        <end position="172"/>
    </location>
</feature>
<keyword evidence="2" id="KW-0812">Transmembrane</keyword>
<comment type="caution">
    <text evidence="3">The sequence shown here is derived from an EMBL/GenBank/DDBJ whole genome shotgun (WGS) entry which is preliminary data.</text>
</comment>
<name>A0A1Q9EQN3_SYMMI</name>
<dbReference type="Proteomes" id="UP000186817">
    <property type="component" value="Unassembled WGS sequence"/>
</dbReference>
<accession>A0A1Q9EQN3</accession>
<feature type="transmembrane region" description="Helical" evidence="2">
    <location>
        <begin position="12"/>
        <end position="37"/>
    </location>
</feature>
<feature type="transmembrane region" description="Helical" evidence="2">
    <location>
        <begin position="49"/>
        <end position="82"/>
    </location>
</feature>
<evidence type="ECO:0000313" key="4">
    <source>
        <dbReference type="Proteomes" id="UP000186817"/>
    </source>
</evidence>
<sequence length="372" mass="40968">MTVSTTTTTTTAIATISIMIITTVNVMMMMMTIIIIISSSLISIIIVIIIVAIIVIIIIIIIIITIVIIIIIIAITIIIAIISWHADRAVVAGLEADKAQDIAEEASRKAIEMAQGYLPDTANLHSHEARFRTGGEGEFRRESAEDARGEEAMNQRAKAAGVPSQREQMRAEDKAMASARPMQSSVSLPASMLLTLPVFSGAPPKMRRFRSYRGFLMPGSSPTLCAKRRRFVGLPATRPNTVEASFSQRTRPCPLLTDRLQTPRVAARRQLPTEGPTKAIFGDVLDQEELKAYDRWSRSAAAIEKAASAAKEDLCTKQQRLLVSLVRLLETSVYVEQQEDEDFAEAIPRSPGRDTQLPYYVPWNGLKFVDGS</sequence>
<protein>
    <submittedName>
        <fullName evidence="3">Uncharacterized protein</fullName>
    </submittedName>
</protein>
<dbReference type="OrthoDB" id="440461at2759"/>
<evidence type="ECO:0000256" key="1">
    <source>
        <dbReference type="SAM" id="MobiDB-lite"/>
    </source>
</evidence>
<evidence type="ECO:0000256" key="2">
    <source>
        <dbReference type="SAM" id="Phobius"/>
    </source>
</evidence>
<keyword evidence="4" id="KW-1185">Reference proteome</keyword>
<organism evidence="3 4">
    <name type="scientific">Symbiodinium microadriaticum</name>
    <name type="common">Dinoflagellate</name>
    <name type="synonym">Zooxanthella microadriatica</name>
    <dbReference type="NCBI Taxonomy" id="2951"/>
    <lineage>
        <taxon>Eukaryota</taxon>
        <taxon>Sar</taxon>
        <taxon>Alveolata</taxon>
        <taxon>Dinophyceae</taxon>
        <taxon>Suessiales</taxon>
        <taxon>Symbiodiniaceae</taxon>
        <taxon>Symbiodinium</taxon>
    </lineage>
</organism>
<keyword evidence="2" id="KW-0472">Membrane</keyword>
<feature type="compositionally biased region" description="Basic and acidic residues" evidence="1">
    <location>
        <begin position="131"/>
        <end position="153"/>
    </location>
</feature>
<dbReference type="EMBL" id="LSRX01000091">
    <property type="protein sequence ID" value="OLQ09739.1"/>
    <property type="molecule type" value="Genomic_DNA"/>
</dbReference>
<proteinExistence type="predicted"/>